<sequence>MKPTFLECQKLKKEFANEVDRMKKCLQDAGATITDDEAVLAWAAYSDDLCAGWLALPEDDATLRETLIKYMPRAKPHVWRVTSIEAGDGSGDFFVPLPSHLLVRLGWEIGTELSIEQADDGSLVLRRI</sequence>
<evidence type="ECO:0000313" key="2">
    <source>
        <dbReference type="Proteomes" id="UP001189303"/>
    </source>
</evidence>
<proteinExistence type="predicted"/>
<name>A0ABM9IVP1_RALPI</name>
<dbReference type="EMBL" id="CATWFT010000032">
    <property type="protein sequence ID" value="CAJ0733080.1"/>
    <property type="molecule type" value="Genomic_DNA"/>
</dbReference>
<protein>
    <submittedName>
        <fullName evidence="1">Uncharacterized protein</fullName>
    </submittedName>
</protein>
<comment type="caution">
    <text evidence="1">The sequence shown here is derived from an EMBL/GenBank/DDBJ whole genome shotgun (WGS) entry which is preliminary data.</text>
</comment>
<gene>
    <name evidence="1" type="ORF">R38712_05165</name>
</gene>
<dbReference type="Proteomes" id="UP001189303">
    <property type="component" value="Unassembled WGS sequence"/>
</dbReference>
<dbReference type="RefSeq" id="WP_103519460.1">
    <property type="nucleotide sequence ID" value="NZ_CATWFT010000032.1"/>
</dbReference>
<evidence type="ECO:0000313" key="1">
    <source>
        <dbReference type="EMBL" id="CAJ0733080.1"/>
    </source>
</evidence>
<accession>A0ABM9IVP1</accession>
<keyword evidence="2" id="KW-1185">Reference proteome</keyword>
<organism evidence="1 2">
    <name type="scientific">Ralstonia pickettii</name>
    <name type="common">Burkholderia pickettii</name>
    <dbReference type="NCBI Taxonomy" id="329"/>
    <lineage>
        <taxon>Bacteria</taxon>
        <taxon>Pseudomonadati</taxon>
        <taxon>Pseudomonadota</taxon>
        <taxon>Betaproteobacteria</taxon>
        <taxon>Burkholderiales</taxon>
        <taxon>Burkholderiaceae</taxon>
        <taxon>Ralstonia</taxon>
    </lineage>
</organism>
<reference evidence="1 2" key="1">
    <citation type="submission" date="2023-07" db="EMBL/GenBank/DDBJ databases">
        <authorList>
            <person name="Peeters C."/>
        </authorList>
    </citation>
    <scope>NUCLEOTIDE SEQUENCE [LARGE SCALE GENOMIC DNA]</scope>
    <source>
        <strain evidence="1 2">R-38712</strain>
    </source>
</reference>